<keyword evidence="1" id="KW-0812">Transmembrane</keyword>
<dbReference type="Proteomes" id="UP000290289">
    <property type="component" value="Chromosome 4"/>
</dbReference>
<evidence type="ECO:0000256" key="1">
    <source>
        <dbReference type="SAM" id="Phobius"/>
    </source>
</evidence>
<accession>A0A498K7D9</accession>
<name>A0A498K7D9_MALDO</name>
<evidence type="ECO:0000313" key="2">
    <source>
        <dbReference type="EMBL" id="RXI01815.1"/>
    </source>
</evidence>
<keyword evidence="3" id="KW-1185">Reference proteome</keyword>
<feature type="transmembrane region" description="Helical" evidence="1">
    <location>
        <begin position="545"/>
        <end position="566"/>
    </location>
</feature>
<organism evidence="2 3">
    <name type="scientific">Malus domestica</name>
    <name type="common">Apple</name>
    <name type="synonym">Pyrus malus</name>
    <dbReference type="NCBI Taxonomy" id="3750"/>
    <lineage>
        <taxon>Eukaryota</taxon>
        <taxon>Viridiplantae</taxon>
        <taxon>Streptophyta</taxon>
        <taxon>Embryophyta</taxon>
        <taxon>Tracheophyta</taxon>
        <taxon>Spermatophyta</taxon>
        <taxon>Magnoliopsida</taxon>
        <taxon>eudicotyledons</taxon>
        <taxon>Gunneridae</taxon>
        <taxon>Pentapetalae</taxon>
        <taxon>rosids</taxon>
        <taxon>fabids</taxon>
        <taxon>Rosales</taxon>
        <taxon>Rosaceae</taxon>
        <taxon>Amygdaloideae</taxon>
        <taxon>Maleae</taxon>
        <taxon>Malus</taxon>
    </lineage>
</organism>
<dbReference type="PANTHER" id="PTHR35759">
    <property type="entry name" value="BNAA09G03860D PROTEIN"/>
    <property type="match status" value="1"/>
</dbReference>
<evidence type="ECO:0000313" key="3">
    <source>
        <dbReference type="Proteomes" id="UP000290289"/>
    </source>
</evidence>
<dbReference type="PANTHER" id="PTHR35759:SF1">
    <property type="entry name" value="OS07G0673000 PROTEIN"/>
    <property type="match status" value="1"/>
</dbReference>
<comment type="caution">
    <text evidence="2">The sequence shown here is derived from an EMBL/GenBank/DDBJ whole genome shotgun (WGS) entry which is preliminary data.</text>
</comment>
<keyword evidence="1" id="KW-1133">Transmembrane helix</keyword>
<gene>
    <name evidence="2" type="ORF">DVH24_015164</name>
</gene>
<sequence length="633" mass="71033">MDTVEVTWLVACWRFFGDRRSINVKSAKSSCGEYKDEATRQPVYVHCLNGRDGTVMPKLLLAQIWTRRGREQMGKPSLSLRLTIFLSLSLTASYSISASSSSPIFPRRSSPNPSLKATPSDLLSLLGPKSHSSSVDPIVAQELTSCFRFLVPFSPIAKKNCPPSYLNRKFLSLKQKGGDLCQREEDELVWWPPRPVLELARLAVDSGGDPAAIQRALDPTMITVPDVEGSKEDRCELTRTPYGRRFISEELNSYLEFLFELILARGPNIGLNVSLSRYDLFHGHLFLAIDSGRLGILFHAKEYPAYDKEVFPYNMGYCQVGSNVTYDDSMNLRNILWLAPLPSDSTKAWAAPGVLVALDARPDGIIYRDLIPEYVNIARTIYEGAIFYLFLKIKNTIFSWRWSDDLGEVAVDVNYLDVGNAGLCIKGDPQTREGRCMLARMIPLKVGSGNAKEIALVYSGGRLRGKQTECTRDIQGCACSKLNYFTVMATEEPRDPFKGVDWKAVGNDMQKDPGVKPGIKKRLPRKIRQIPDCYFLPRRSLPYNIAFFGACIAGGIGAGMLLEVWINKKVRDAMLTVDNVSLSIFHDGELCTYGFSVYTGHLNIRKLRKMLKGWRRHMGVRQKIALDGWNCSM</sequence>
<keyword evidence="1" id="KW-0472">Membrane</keyword>
<reference evidence="2 3" key="1">
    <citation type="submission" date="2018-10" db="EMBL/GenBank/DDBJ databases">
        <title>A high-quality apple genome assembly.</title>
        <authorList>
            <person name="Hu J."/>
        </authorList>
    </citation>
    <scope>NUCLEOTIDE SEQUENCE [LARGE SCALE GENOMIC DNA]</scope>
    <source>
        <strain evidence="3">cv. HFTH1</strain>
        <tissue evidence="2">Young leaf</tissue>
    </source>
</reference>
<dbReference type="AlphaFoldDB" id="A0A498K7D9"/>
<dbReference type="EMBL" id="RDQH01000330">
    <property type="protein sequence ID" value="RXI01815.1"/>
    <property type="molecule type" value="Genomic_DNA"/>
</dbReference>
<proteinExistence type="predicted"/>
<protein>
    <submittedName>
        <fullName evidence="2">Uncharacterized protein</fullName>
    </submittedName>
</protein>